<dbReference type="AlphaFoldDB" id="R3TRC0"/>
<dbReference type="RefSeq" id="WP_010768407.1">
    <property type="nucleotide sequence ID" value="NZ_ASWE01000003.1"/>
</dbReference>
<dbReference type="InterPro" id="IPR050985">
    <property type="entry name" value="Alpha-glycosidase_related"/>
</dbReference>
<dbReference type="Proteomes" id="UP000013785">
    <property type="component" value="Unassembled WGS sequence"/>
</dbReference>
<dbReference type="InterPro" id="IPR013785">
    <property type="entry name" value="Aldolase_TIM"/>
</dbReference>
<dbReference type="InterPro" id="IPR017853">
    <property type="entry name" value="GH"/>
</dbReference>
<organism evidence="3 4">
    <name type="scientific">Enterococcus phoeniculicola ATCC BAA-412</name>
    <dbReference type="NCBI Taxonomy" id="1158610"/>
    <lineage>
        <taxon>Bacteria</taxon>
        <taxon>Bacillati</taxon>
        <taxon>Bacillota</taxon>
        <taxon>Bacilli</taxon>
        <taxon>Lactobacillales</taxon>
        <taxon>Enterococcaceae</taxon>
        <taxon>Enterococcus</taxon>
    </lineage>
</organism>
<dbReference type="GO" id="GO:0016052">
    <property type="term" value="P:carbohydrate catabolic process"/>
    <property type="evidence" value="ECO:0007669"/>
    <property type="project" value="InterPro"/>
</dbReference>
<dbReference type="OrthoDB" id="176168at2"/>
<dbReference type="STRING" id="154621.RV11_GL001861"/>
<name>R3TRC0_9ENTE</name>
<dbReference type="HOGENOM" id="CLU_458450_0_0_9"/>
<dbReference type="SUPFAM" id="SSF51445">
    <property type="entry name" value="(Trans)glycosidases"/>
    <property type="match status" value="1"/>
</dbReference>
<dbReference type="CDD" id="cd14791">
    <property type="entry name" value="GH36"/>
    <property type="match status" value="1"/>
</dbReference>
<protein>
    <recommendedName>
        <fullName evidence="5">Alpha-galactosidase</fullName>
    </recommendedName>
</protein>
<evidence type="ECO:0000313" key="4">
    <source>
        <dbReference type="Proteomes" id="UP000013785"/>
    </source>
</evidence>
<dbReference type="Pfam" id="PF02065">
    <property type="entry name" value="Melibiase"/>
    <property type="match status" value="1"/>
</dbReference>
<keyword evidence="2" id="KW-0326">Glycosidase</keyword>
<comment type="caution">
    <text evidence="3">The sequence shown here is derived from an EMBL/GenBank/DDBJ whole genome shotgun (WGS) entry which is preliminary data.</text>
</comment>
<keyword evidence="4" id="KW-1185">Reference proteome</keyword>
<dbReference type="PATRIC" id="fig|1158610.3.peg.1736"/>
<dbReference type="InterPro" id="IPR002252">
    <property type="entry name" value="Glyco_hydro_36"/>
</dbReference>
<proteinExistence type="predicted"/>
<dbReference type="eggNOG" id="COG3345">
    <property type="taxonomic scope" value="Bacteria"/>
</dbReference>
<dbReference type="GO" id="GO:0004557">
    <property type="term" value="F:alpha-galactosidase activity"/>
    <property type="evidence" value="ECO:0007669"/>
    <property type="project" value="InterPro"/>
</dbReference>
<sequence length="570" mass="66439">MTKEEIILPFRSSVETDAQVYELDFSSQENEEYISGTVQFPILGFSHFWHPASEYDYALPTAWSEPIVTKVNDSMPIFTFFDESNRNRRTLVFSDSIHKIKTVVGVHEETATITCSFQMKREDLGEQGLQLYVLDEPLSFSQAVIKARNWLYVKEGIQSFSVPNAAKKNVYSTWYSYHQLISSEQLAYEAKKFSEYNLQTVIVDDGWQTDDASRRYSYAGDWEISKKKFPEMKKSIEALQKDKLNYLLWISLPYVGMKSKHWAEFKEKFLYIDTFQKAGILDPRFPEVREYLVNKTVQLVRELNLNGVKIDFLDVFKEVEEKTSVDGWDIDRLEGAIQQFLIELSEGLKKQNSEILIEFREDYFGPFMNQVGNIFRVKDCPNNYTRNRMGIAKLRLLCPAAAIHSDMIMWHPKEDTAFAAKQVLNCLFSIPQVSMKLHELAPEHQEMLEFWLTYIQFNQEVLLGSSFEACYPQNQFSQIWSKNEKKTIVGIYQMNQVIDFDEVLTPESDLVNASDAELVLLQVEKKRRMEAVVRDCRGKVVEHRMYEFEPGVTEIRIPVSGLIQLKEKRT</sequence>
<accession>R3TRC0</accession>
<gene>
    <name evidence="3" type="ORF">UC3_01744</name>
</gene>
<evidence type="ECO:0000256" key="1">
    <source>
        <dbReference type="ARBA" id="ARBA00022801"/>
    </source>
</evidence>
<dbReference type="PANTHER" id="PTHR43053">
    <property type="entry name" value="GLYCOSIDASE FAMILY 31"/>
    <property type="match status" value="1"/>
</dbReference>
<evidence type="ECO:0000313" key="3">
    <source>
        <dbReference type="EMBL" id="EOL44114.1"/>
    </source>
</evidence>
<evidence type="ECO:0008006" key="5">
    <source>
        <dbReference type="Google" id="ProtNLM"/>
    </source>
</evidence>
<dbReference type="EMBL" id="AJAT01000014">
    <property type="protein sequence ID" value="EOL44114.1"/>
    <property type="molecule type" value="Genomic_DNA"/>
</dbReference>
<dbReference type="PANTHER" id="PTHR43053:SF3">
    <property type="entry name" value="ALPHA-GALACTOSIDASE C-RELATED"/>
    <property type="match status" value="1"/>
</dbReference>
<dbReference type="Gene3D" id="3.20.20.70">
    <property type="entry name" value="Aldolase class I"/>
    <property type="match status" value="1"/>
</dbReference>
<evidence type="ECO:0000256" key="2">
    <source>
        <dbReference type="ARBA" id="ARBA00023295"/>
    </source>
</evidence>
<reference evidence="3 4" key="1">
    <citation type="submission" date="2013-02" db="EMBL/GenBank/DDBJ databases">
        <title>The Genome Sequence of Enterococcus phoeniculicola BAA-412.</title>
        <authorList>
            <consortium name="The Broad Institute Genome Sequencing Platform"/>
            <consortium name="The Broad Institute Genome Sequencing Center for Infectious Disease"/>
            <person name="Earl A.M."/>
            <person name="Gilmore M.S."/>
            <person name="Lebreton F."/>
            <person name="Walker B."/>
            <person name="Young S.K."/>
            <person name="Zeng Q."/>
            <person name="Gargeya S."/>
            <person name="Fitzgerald M."/>
            <person name="Haas B."/>
            <person name="Abouelleil A."/>
            <person name="Alvarado L."/>
            <person name="Arachchi H.M."/>
            <person name="Berlin A.M."/>
            <person name="Chapman S.B."/>
            <person name="Dewar J."/>
            <person name="Goldberg J."/>
            <person name="Griggs A."/>
            <person name="Gujja S."/>
            <person name="Hansen M."/>
            <person name="Howarth C."/>
            <person name="Imamovic A."/>
            <person name="Larimer J."/>
            <person name="McCowan C."/>
            <person name="Murphy C."/>
            <person name="Neiman D."/>
            <person name="Pearson M."/>
            <person name="Priest M."/>
            <person name="Roberts A."/>
            <person name="Saif S."/>
            <person name="Shea T."/>
            <person name="Sisk P."/>
            <person name="Sykes S."/>
            <person name="Wortman J."/>
            <person name="Nusbaum C."/>
            <person name="Birren B."/>
        </authorList>
    </citation>
    <scope>NUCLEOTIDE SEQUENCE [LARGE SCALE GENOMIC DNA]</scope>
    <source>
        <strain evidence="3 4">ATCC BAA-412</strain>
    </source>
</reference>
<keyword evidence="1" id="KW-0378">Hydrolase</keyword>